<comment type="caution">
    <text evidence="2">The sequence shown here is derived from an EMBL/GenBank/DDBJ whole genome shotgun (WGS) entry which is preliminary data.</text>
</comment>
<accession>A0A2H0KDS0</accession>
<dbReference type="Proteomes" id="UP000229342">
    <property type="component" value="Unassembled WGS sequence"/>
</dbReference>
<sequence length="98" mass="11124">MNFASPHFILLAYTCTIFVALWAWPGYLFSKERRTILLSIVLAAAGWLVTYLGAEQLVRESGEYLLAVERHGRGLLFGTVAILLVFGTPRLIRRNREK</sequence>
<organism evidence="2 3">
    <name type="scientific">Candidatus Taylorbacteria bacterium CG11_big_fil_rev_8_21_14_0_20_46_11</name>
    <dbReference type="NCBI Taxonomy" id="1975025"/>
    <lineage>
        <taxon>Bacteria</taxon>
        <taxon>Candidatus Tayloriibacteriota</taxon>
    </lineage>
</organism>
<protein>
    <submittedName>
        <fullName evidence="2">Uncharacterized protein</fullName>
    </submittedName>
</protein>
<proteinExistence type="predicted"/>
<reference evidence="2 3" key="1">
    <citation type="submission" date="2017-09" db="EMBL/GenBank/DDBJ databases">
        <title>Depth-based differentiation of microbial function through sediment-hosted aquifers and enrichment of novel symbionts in the deep terrestrial subsurface.</title>
        <authorList>
            <person name="Probst A.J."/>
            <person name="Ladd B."/>
            <person name="Jarett J.K."/>
            <person name="Geller-Mcgrath D.E."/>
            <person name="Sieber C.M."/>
            <person name="Emerson J.B."/>
            <person name="Anantharaman K."/>
            <person name="Thomas B.C."/>
            <person name="Malmstrom R."/>
            <person name="Stieglmeier M."/>
            <person name="Klingl A."/>
            <person name="Woyke T."/>
            <person name="Ryan C.M."/>
            <person name="Banfield J.F."/>
        </authorList>
    </citation>
    <scope>NUCLEOTIDE SEQUENCE [LARGE SCALE GENOMIC DNA]</scope>
    <source>
        <strain evidence="2">CG11_big_fil_rev_8_21_14_0_20_46_11</strain>
    </source>
</reference>
<keyword evidence="1" id="KW-1133">Transmembrane helix</keyword>
<dbReference type="AlphaFoldDB" id="A0A2H0KDS0"/>
<evidence type="ECO:0000313" key="2">
    <source>
        <dbReference type="EMBL" id="PIQ68743.1"/>
    </source>
</evidence>
<feature type="transmembrane region" description="Helical" evidence="1">
    <location>
        <begin position="36"/>
        <end position="54"/>
    </location>
</feature>
<keyword evidence="1" id="KW-0472">Membrane</keyword>
<dbReference type="EMBL" id="PCVG01000031">
    <property type="protein sequence ID" value="PIQ68743.1"/>
    <property type="molecule type" value="Genomic_DNA"/>
</dbReference>
<evidence type="ECO:0000256" key="1">
    <source>
        <dbReference type="SAM" id="Phobius"/>
    </source>
</evidence>
<keyword evidence="1" id="KW-0812">Transmembrane</keyword>
<gene>
    <name evidence="2" type="ORF">COV91_02590</name>
</gene>
<feature type="transmembrane region" description="Helical" evidence="1">
    <location>
        <begin position="6"/>
        <end position="24"/>
    </location>
</feature>
<name>A0A2H0KDS0_9BACT</name>
<feature type="transmembrane region" description="Helical" evidence="1">
    <location>
        <begin position="74"/>
        <end position="92"/>
    </location>
</feature>
<evidence type="ECO:0000313" key="3">
    <source>
        <dbReference type="Proteomes" id="UP000229342"/>
    </source>
</evidence>